<dbReference type="RefSeq" id="WP_160094962.1">
    <property type="nucleotide sequence ID" value="NZ_CP047224.1"/>
</dbReference>
<dbReference type="KEGG" id="nef:GP480_00730"/>
<reference evidence="2 3" key="2">
    <citation type="journal article" date="2020" name="MBio">
        <title>Isolation and Molecular Analysis of a Novel Neorickettsia Species That Causes Potomac Horse Fever.</title>
        <authorList>
            <person name="Teymournejad O."/>
            <person name="Lin M."/>
            <person name="Bekebrede H."/>
            <person name="Kamr A."/>
            <person name="Toribio R.E."/>
            <person name="Arroyo L.G."/>
            <person name="Baird J.D."/>
            <person name="Rikihisa Y."/>
        </authorList>
    </citation>
    <scope>NUCLEOTIDE SEQUENCE [LARGE SCALE GENOMIC DNA]</scope>
    <source>
        <strain evidence="2 3">Fin17</strain>
    </source>
</reference>
<organism evidence="2 3">
    <name type="scientific">Neorickettsia findlayensis</name>
    <dbReference type="NCBI Taxonomy" id="2686014"/>
    <lineage>
        <taxon>Bacteria</taxon>
        <taxon>Pseudomonadati</taxon>
        <taxon>Pseudomonadota</taxon>
        <taxon>Alphaproteobacteria</taxon>
        <taxon>Rickettsiales</taxon>
        <taxon>Anaplasmataceae</taxon>
        <taxon>Neorickettsia</taxon>
    </lineage>
</organism>
<reference evidence="2 3" key="1">
    <citation type="journal article" date="2020" name="MBio">
        <title>Erratum for Teymournejad et al., 'Isolation and Molecular Analysis of a Novel Neorickettsia Species That Causes Potomac Horse Fever'.</title>
        <authorList>
            <person name="Teymournejad O."/>
            <person name="Lin M."/>
            <person name="Bekebrede H."/>
            <person name="Kamr A."/>
            <person name="Toribio R.E."/>
            <person name="Arroyo L.G."/>
            <person name="Baird J.D."/>
            <person name="Rikihisa Y."/>
        </authorList>
    </citation>
    <scope>NUCLEOTIDE SEQUENCE [LARGE SCALE GENOMIC DNA]</scope>
    <source>
        <strain evidence="2 3">Fin17</strain>
    </source>
</reference>
<protein>
    <submittedName>
        <fullName evidence="2">Uncharacterized protein</fullName>
    </submittedName>
</protein>
<sequence>MTQGIFFFQVDDTGVVDIFDVTSCECAMPVIEGLHMSDLLMGVAGPTLTSISTQTVDATPPTDLTQTVGPDESSGTVEGYENITCFLTTEQDGGVRVQVDTQGSSADQVVEKVYVRCLQTSA</sequence>
<keyword evidence="3" id="KW-1185">Reference proteome</keyword>
<feature type="region of interest" description="Disordered" evidence="1">
    <location>
        <begin position="55"/>
        <end position="74"/>
    </location>
</feature>
<evidence type="ECO:0000313" key="3">
    <source>
        <dbReference type="Proteomes" id="UP000464912"/>
    </source>
</evidence>
<name>A0A6P1G9M6_9RICK</name>
<dbReference type="EMBL" id="CP047224">
    <property type="protein sequence ID" value="QHD64990.1"/>
    <property type="molecule type" value="Genomic_DNA"/>
</dbReference>
<evidence type="ECO:0000313" key="2">
    <source>
        <dbReference type="EMBL" id="QHD64990.1"/>
    </source>
</evidence>
<gene>
    <name evidence="2" type="ORF">GP480_00730</name>
</gene>
<dbReference type="Proteomes" id="UP000464912">
    <property type="component" value="Chromosome"/>
</dbReference>
<evidence type="ECO:0000256" key="1">
    <source>
        <dbReference type="SAM" id="MobiDB-lite"/>
    </source>
</evidence>
<proteinExistence type="predicted"/>
<dbReference type="AlphaFoldDB" id="A0A6P1G9M6"/>
<accession>A0A6P1G9M6</accession>